<dbReference type="RefSeq" id="WP_068589134.1">
    <property type="nucleotide sequence ID" value="NZ_FTNK01000016.1"/>
</dbReference>
<reference evidence="10 11" key="1">
    <citation type="submission" date="2017-01" db="EMBL/GenBank/DDBJ databases">
        <authorList>
            <person name="Varghese N."/>
            <person name="Submissions S."/>
        </authorList>
    </citation>
    <scope>NUCLEOTIDE SEQUENCE [LARGE SCALE GENOMIC DNA]</scope>
    <source>
        <strain evidence="10 11">ATCC 23464</strain>
    </source>
</reference>
<evidence type="ECO:0000259" key="8">
    <source>
        <dbReference type="PROSITE" id="PS50110"/>
    </source>
</evidence>
<dbReference type="SMART" id="SM00862">
    <property type="entry name" value="Trans_reg_C"/>
    <property type="match status" value="1"/>
</dbReference>
<protein>
    <submittedName>
        <fullName evidence="10">DNA-binding response regulator, OmpR family, contains REC and winged-helix (WHTH) domain</fullName>
    </submittedName>
</protein>
<proteinExistence type="predicted"/>
<keyword evidence="4 7" id="KW-0238">DNA-binding</keyword>
<organism evidence="10 11">
    <name type="scientific">Paenibacillus macquariensis</name>
    <dbReference type="NCBI Taxonomy" id="948756"/>
    <lineage>
        <taxon>Bacteria</taxon>
        <taxon>Bacillati</taxon>
        <taxon>Bacillota</taxon>
        <taxon>Bacilli</taxon>
        <taxon>Bacillales</taxon>
        <taxon>Paenibacillaceae</taxon>
        <taxon>Paenibacillus</taxon>
    </lineage>
</organism>
<dbReference type="InterPro" id="IPR039420">
    <property type="entry name" value="WalR-like"/>
</dbReference>
<evidence type="ECO:0000256" key="4">
    <source>
        <dbReference type="ARBA" id="ARBA00023125"/>
    </source>
</evidence>
<evidence type="ECO:0000259" key="9">
    <source>
        <dbReference type="PROSITE" id="PS51755"/>
    </source>
</evidence>
<dbReference type="CDD" id="cd17574">
    <property type="entry name" value="REC_OmpR"/>
    <property type="match status" value="1"/>
</dbReference>
<keyword evidence="2" id="KW-0902">Two-component regulatory system</keyword>
<dbReference type="Gene3D" id="1.10.10.10">
    <property type="entry name" value="Winged helix-like DNA-binding domain superfamily/Winged helix DNA-binding domain"/>
    <property type="match status" value="1"/>
</dbReference>
<dbReference type="PANTHER" id="PTHR48111:SF1">
    <property type="entry name" value="TWO-COMPONENT RESPONSE REGULATOR ORR33"/>
    <property type="match status" value="1"/>
</dbReference>
<dbReference type="CDD" id="cd00383">
    <property type="entry name" value="trans_reg_C"/>
    <property type="match status" value="1"/>
</dbReference>
<evidence type="ECO:0000256" key="3">
    <source>
        <dbReference type="ARBA" id="ARBA00023015"/>
    </source>
</evidence>
<dbReference type="InterPro" id="IPR001789">
    <property type="entry name" value="Sig_transdc_resp-reg_receiver"/>
</dbReference>
<accession>A0ABY1KAI9</accession>
<dbReference type="InterPro" id="IPR016032">
    <property type="entry name" value="Sig_transdc_resp-reg_C-effctor"/>
</dbReference>
<comment type="caution">
    <text evidence="10">The sequence shown here is derived from an EMBL/GenBank/DDBJ whole genome shotgun (WGS) entry which is preliminary data.</text>
</comment>
<feature type="DNA-binding region" description="OmpR/PhoB-type" evidence="7">
    <location>
        <begin position="140"/>
        <end position="236"/>
    </location>
</feature>
<dbReference type="Pfam" id="PF00486">
    <property type="entry name" value="Trans_reg_C"/>
    <property type="match status" value="1"/>
</dbReference>
<dbReference type="InterPro" id="IPR036388">
    <property type="entry name" value="WH-like_DNA-bd_sf"/>
</dbReference>
<dbReference type="EMBL" id="FTNK01000016">
    <property type="protein sequence ID" value="SIR51005.1"/>
    <property type="molecule type" value="Genomic_DNA"/>
</dbReference>
<dbReference type="Gene3D" id="6.10.250.690">
    <property type="match status" value="1"/>
</dbReference>
<dbReference type="PANTHER" id="PTHR48111">
    <property type="entry name" value="REGULATOR OF RPOS"/>
    <property type="match status" value="1"/>
</dbReference>
<dbReference type="PROSITE" id="PS51755">
    <property type="entry name" value="OMPR_PHOB"/>
    <property type="match status" value="1"/>
</dbReference>
<keyword evidence="5" id="KW-0804">Transcription</keyword>
<feature type="domain" description="Response regulatory" evidence="8">
    <location>
        <begin position="17"/>
        <end position="130"/>
    </location>
</feature>
<evidence type="ECO:0000256" key="5">
    <source>
        <dbReference type="ARBA" id="ARBA00023163"/>
    </source>
</evidence>
<evidence type="ECO:0000256" key="1">
    <source>
        <dbReference type="ARBA" id="ARBA00022553"/>
    </source>
</evidence>
<dbReference type="Gene3D" id="3.40.50.2300">
    <property type="match status" value="1"/>
</dbReference>
<dbReference type="InterPro" id="IPR001867">
    <property type="entry name" value="OmpR/PhoB-type_DNA-bd"/>
</dbReference>
<evidence type="ECO:0000313" key="10">
    <source>
        <dbReference type="EMBL" id="SIR51005.1"/>
    </source>
</evidence>
<dbReference type="PROSITE" id="PS50110">
    <property type="entry name" value="RESPONSE_REGULATORY"/>
    <property type="match status" value="1"/>
</dbReference>
<evidence type="ECO:0000256" key="2">
    <source>
        <dbReference type="ARBA" id="ARBA00023012"/>
    </source>
</evidence>
<keyword evidence="11" id="KW-1185">Reference proteome</keyword>
<evidence type="ECO:0000256" key="6">
    <source>
        <dbReference type="PROSITE-ProRule" id="PRU00169"/>
    </source>
</evidence>
<name>A0ABY1KAI9_9BACL</name>
<keyword evidence="3" id="KW-0805">Transcription regulation</keyword>
<dbReference type="Proteomes" id="UP000186666">
    <property type="component" value="Unassembled WGS sequence"/>
</dbReference>
<dbReference type="SUPFAM" id="SSF46894">
    <property type="entry name" value="C-terminal effector domain of the bipartite response regulators"/>
    <property type="match status" value="1"/>
</dbReference>
<gene>
    <name evidence="10" type="ORF">SAMN05421578_116111</name>
</gene>
<dbReference type="SUPFAM" id="SSF52172">
    <property type="entry name" value="CheY-like"/>
    <property type="match status" value="1"/>
</dbReference>
<dbReference type="SMART" id="SM00448">
    <property type="entry name" value="REC"/>
    <property type="match status" value="1"/>
</dbReference>
<evidence type="ECO:0000256" key="7">
    <source>
        <dbReference type="PROSITE-ProRule" id="PRU01091"/>
    </source>
</evidence>
<evidence type="ECO:0000313" key="11">
    <source>
        <dbReference type="Proteomes" id="UP000186666"/>
    </source>
</evidence>
<feature type="modified residue" description="4-aspartylphosphate" evidence="6">
    <location>
        <position position="66"/>
    </location>
</feature>
<sequence>MNHIAEKGLSINSKQPLILIVEDEPRMRELIADYLEEKDFEIIQAANGYEALEHVRRTPPDLVILDIMMPGIDGFEVCKHLRSHSQTIIVMLTARSEEEDKLYGYELGADDYVTKPFSPKILIAKIKALLSRWNPHDVPAKLMNHRDLDINEQAHEVHLYGERLELSPKEYDLLLLFSQHPNHVLTRDTLLNRIWGMDYFGDARTVDTQIKRLRKKLGDRSDCIQTVRNIGYKFQDKP</sequence>
<feature type="domain" description="OmpR/PhoB-type" evidence="9">
    <location>
        <begin position="140"/>
        <end position="236"/>
    </location>
</feature>
<dbReference type="GO" id="GO:0003677">
    <property type="term" value="F:DNA binding"/>
    <property type="evidence" value="ECO:0007669"/>
    <property type="project" value="UniProtKB-KW"/>
</dbReference>
<keyword evidence="1 6" id="KW-0597">Phosphoprotein</keyword>
<dbReference type="InterPro" id="IPR011006">
    <property type="entry name" value="CheY-like_superfamily"/>
</dbReference>
<dbReference type="Pfam" id="PF00072">
    <property type="entry name" value="Response_reg"/>
    <property type="match status" value="1"/>
</dbReference>